<evidence type="ECO:0000256" key="8">
    <source>
        <dbReference type="ARBA" id="ARBA00022763"/>
    </source>
</evidence>
<keyword evidence="7" id="KW-0479">Metal-binding</keyword>
<evidence type="ECO:0000259" key="15">
    <source>
        <dbReference type="SMART" id="SM00478"/>
    </source>
</evidence>
<dbReference type="AlphaFoldDB" id="A0A923NMD8"/>
<name>A0A923NMD8_9FIRM</name>
<evidence type="ECO:0000256" key="1">
    <source>
        <dbReference type="ARBA" id="ARBA00000843"/>
    </source>
</evidence>
<evidence type="ECO:0000313" key="17">
    <source>
        <dbReference type="Proteomes" id="UP000602647"/>
    </source>
</evidence>
<dbReference type="Pfam" id="PF14815">
    <property type="entry name" value="NUDIX_4"/>
    <property type="match status" value="1"/>
</dbReference>
<dbReference type="GO" id="GO:0000701">
    <property type="term" value="F:purine-specific mismatch base pair DNA N-glycosylase activity"/>
    <property type="evidence" value="ECO:0007669"/>
    <property type="project" value="UniProtKB-EC"/>
</dbReference>
<dbReference type="GO" id="GO:0035485">
    <property type="term" value="F:adenine/guanine mispair binding"/>
    <property type="evidence" value="ECO:0007669"/>
    <property type="project" value="TreeGrafter"/>
</dbReference>
<dbReference type="GO" id="GO:0046872">
    <property type="term" value="F:metal ion binding"/>
    <property type="evidence" value="ECO:0007669"/>
    <property type="project" value="UniProtKB-UniRule"/>
</dbReference>
<comment type="catalytic activity">
    <reaction evidence="1 14">
        <text>Hydrolyzes free adenine bases from 7,8-dihydro-8-oxoguanine:adenine mismatched double-stranded DNA, leaving an apurinic site.</text>
        <dbReference type="EC" id="3.2.2.31"/>
    </reaction>
</comment>
<dbReference type="GO" id="GO:0032357">
    <property type="term" value="F:oxidized purine DNA binding"/>
    <property type="evidence" value="ECO:0007669"/>
    <property type="project" value="TreeGrafter"/>
</dbReference>
<dbReference type="SUPFAM" id="SSF48150">
    <property type="entry name" value="DNA-glycosylase"/>
    <property type="match status" value="1"/>
</dbReference>
<dbReference type="InterPro" id="IPR044298">
    <property type="entry name" value="MIG/MutY"/>
</dbReference>
<dbReference type="InterPro" id="IPR023170">
    <property type="entry name" value="HhH_base_excis_C"/>
</dbReference>
<dbReference type="Gene3D" id="1.10.340.30">
    <property type="entry name" value="Hypothetical protein, domain 2"/>
    <property type="match status" value="1"/>
</dbReference>
<dbReference type="GO" id="GO:0006298">
    <property type="term" value="P:mismatch repair"/>
    <property type="evidence" value="ECO:0007669"/>
    <property type="project" value="TreeGrafter"/>
</dbReference>
<comment type="function">
    <text evidence="2">Adenine glycosylase active on G-A mispairs. MutY also corrects error-prone DNA synthesis past GO lesions which are due to the oxidatively damaged form of guanine: 7,8-dihydro-8-oxoguanine (8-oxo-dGTP).</text>
</comment>
<dbReference type="InterPro" id="IPR003265">
    <property type="entry name" value="HhH-GPD_domain"/>
</dbReference>
<keyword evidence="17" id="KW-1185">Reference proteome</keyword>
<gene>
    <name evidence="16" type="primary">mutY</name>
    <name evidence="16" type="ORF">H9L42_05265</name>
</gene>
<keyword evidence="12" id="KW-0234">DNA repair</keyword>
<dbReference type="InterPro" id="IPR005760">
    <property type="entry name" value="A/G_AdeGlyc_MutY"/>
</dbReference>
<dbReference type="RefSeq" id="WP_187302335.1">
    <property type="nucleotide sequence ID" value="NZ_JACRYT010000003.1"/>
</dbReference>
<dbReference type="EC" id="3.2.2.31" evidence="4 14"/>
<dbReference type="Proteomes" id="UP000602647">
    <property type="component" value="Unassembled WGS sequence"/>
</dbReference>
<dbReference type="SUPFAM" id="SSF55811">
    <property type="entry name" value="Nudix"/>
    <property type="match status" value="1"/>
</dbReference>
<reference evidence="16" key="1">
    <citation type="submission" date="2020-08" db="EMBL/GenBank/DDBJ databases">
        <title>Genome public.</title>
        <authorList>
            <person name="Liu C."/>
            <person name="Sun Q."/>
        </authorList>
    </citation>
    <scope>NUCLEOTIDE SEQUENCE</scope>
    <source>
        <strain evidence="16">BX12</strain>
    </source>
</reference>
<dbReference type="EMBL" id="JACRYT010000003">
    <property type="protein sequence ID" value="MBC6679235.1"/>
    <property type="molecule type" value="Genomic_DNA"/>
</dbReference>
<feature type="domain" description="HhH-GPD" evidence="15">
    <location>
        <begin position="47"/>
        <end position="198"/>
    </location>
</feature>
<dbReference type="GO" id="GO:0006284">
    <property type="term" value="P:base-excision repair"/>
    <property type="evidence" value="ECO:0007669"/>
    <property type="project" value="UniProtKB-UniRule"/>
</dbReference>
<dbReference type="GO" id="GO:0034039">
    <property type="term" value="F:8-oxo-7,8-dihydroguanine DNA N-glycosylase activity"/>
    <property type="evidence" value="ECO:0007669"/>
    <property type="project" value="TreeGrafter"/>
</dbReference>
<evidence type="ECO:0000256" key="14">
    <source>
        <dbReference type="RuleBase" id="RU365096"/>
    </source>
</evidence>
<dbReference type="InterPro" id="IPR015797">
    <property type="entry name" value="NUDIX_hydrolase-like_dom_sf"/>
</dbReference>
<accession>A0A923NMD8</accession>
<dbReference type="PANTHER" id="PTHR42944">
    <property type="entry name" value="ADENINE DNA GLYCOSYLASE"/>
    <property type="match status" value="1"/>
</dbReference>
<sequence>MNEKEQSLDFLYKTLPEILIPWYLKHARDLPWRKDRVPYHVWLSEIMLQQTRVEAVKGYYTRFLKEFPTIADLAEADEDRLLKLWEGLGYYNRARNLQKAAKKIISENNGVFPSEYSEILTLPGIGEYTAGAIASNCFDEPVAAVDGNVLRVISRITESYEDIQKPAVKKQVKARLEAVYPRTRCGDFTQSLMELGAIVCVPSGAPKCGVCPMEDLCVAHRHGTEQKLPVKNTKKERKQEERTVFILRCGTKIAVKKRKKEGLLAGLWELPNISEKKTAKEAMEILSEWGVSPVSLKREAIRKHVFSHIQWNMTGFYVECGQEAPEMEWVCKNELGASIALPTAFRQFLDEDFFQNV</sequence>
<dbReference type="Gene3D" id="3.90.79.10">
    <property type="entry name" value="Nucleoside Triphosphate Pyrophosphohydrolase"/>
    <property type="match status" value="1"/>
</dbReference>
<evidence type="ECO:0000313" key="16">
    <source>
        <dbReference type="EMBL" id="MBC6679235.1"/>
    </source>
</evidence>
<dbReference type="InterPro" id="IPR011257">
    <property type="entry name" value="DNA_glycosylase"/>
</dbReference>
<dbReference type="CDD" id="cd00056">
    <property type="entry name" value="ENDO3c"/>
    <property type="match status" value="1"/>
</dbReference>
<keyword evidence="11" id="KW-0411">Iron-sulfur</keyword>
<keyword evidence="13 14" id="KW-0326">Glycosidase</keyword>
<evidence type="ECO:0000256" key="3">
    <source>
        <dbReference type="ARBA" id="ARBA00008343"/>
    </source>
</evidence>
<dbReference type="Gene3D" id="1.10.1670.10">
    <property type="entry name" value="Helix-hairpin-Helix base-excision DNA repair enzymes (C-terminal)"/>
    <property type="match status" value="1"/>
</dbReference>
<evidence type="ECO:0000256" key="11">
    <source>
        <dbReference type="ARBA" id="ARBA00023014"/>
    </source>
</evidence>
<dbReference type="CDD" id="cd03431">
    <property type="entry name" value="NUDIX_DNA_Glycosylase_C-MutY"/>
    <property type="match status" value="1"/>
</dbReference>
<evidence type="ECO:0000256" key="5">
    <source>
        <dbReference type="ARBA" id="ARBA00022023"/>
    </source>
</evidence>
<organism evidence="16 17">
    <name type="scientific">Zhenpiania hominis</name>
    <dbReference type="NCBI Taxonomy" id="2763644"/>
    <lineage>
        <taxon>Bacteria</taxon>
        <taxon>Bacillati</taxon>
        <taxon>Bacillota</taxon>
        <taxon>Clostridia</taxon>
        <taxon>Peptostreptococcales</taxon>
        <taxon>Anaerovoracaceae</taxon>
        <taxon>Zhenpiania</taxon>
    </lineage>
</organism>
<dbReference type="Pfam" id="PF00730">
    <property type="entry name" value="HhH-GPD"/>
    <property type="match status" value="1"/>
</dbReference>
<dbReference type="SMART" id="SM00478">
    <property type="entry name" value="ENDO3c"/>
    <property type="match status" value="1"/>
</dbReference>
<keyword evidence="9" id="KW-0378">Hydrolase</keyword>
<dbReference type="GO" id="GO:0051539">
    <property type="term" value="F:4 iron, 4 sulfur cluster binding"/>
    <property type="evidence" value="ECO:0007669"/>
    <property type="project" value="UniProtKB-UniRule"/>
</dbReference>
<protein>
    <recommendedName>
        <fullName evidence="5 14">Adenine DNA glycosylase</fullName>
        <ecNumber evidence="4 14">3.2.2.31</ecNumber>
    </recommendedName>
</protein>
<dbReference type="InterPro" id="IPR029119">
    <property type="entry name" value="MutY_C"/>
</dbReference>
<evidence type="ECO:0000256" key="13">
    <source>
        <dbReference type="ARBA" id="ARBA00023295"/>
    </source>
</evidence>
<dbReference type="Pfam" id="PF00633">
    <property type="entry name" value="HHH"/>
    <property type="match status" value="1"/>
</dbReference>
<comment type="cofactor">
    <cofactor evidence="14">
        <name>[4Fe-4S] cluster</name>
        <dbReference type="ChEBI" id="CHEBI:49883"/>
    </cofactor>
    <text evidence="14">Binds 1 [4Fe-4S] cluster.</text>
</comment>
<evidence type="ECO:0000256" key="10">
    <source>
        <dbReference type="ARBA" id="ARBA00023004"/>
    </source>
</evidence>
<comment type="similarity">
    <text evidence="3 14">Belongs to the Nth/MutY family.</text>
</comment>
<dbReference type="NCBIfam" id="TIGR01084">
    <property type="entry name" value="mutY"/>
    <property type="match status" value="1"/>
</dbReference>
<evidence type="ECO:0000256" key="12">
    <source>
        <dbReference type="ARBA" id="ARBA00023204"/>
    </source>
</evidence>
<proteinExistence type="inferred from homology"/>
<comment type="caution">
    <text evidence="16">The sequence shown here is derived from an EMBL/GenBank/DDBJ whole genome shotgun (WGS) entry which is preliminary data.</text>
</comment>
<keyword evidence="6" id="KW-0004">4Fe-4S</keyword>
<keyword evidence="8 14" id="KW-0227">DNA damage</keyword>
<evidence type="ECO:0000256" key="9">
    <source>
        <dbReference type="ARBA" id="ARBA00022801"/>
    </source>
</evidence>
<keyword evidence="10 14" id="KW-0408">Iron</keyword>
<evidence type="ECO:0000256" key="7">
    <source>
        <dbReference type="ARBA" id="ARBA00022723"/>
    </source>
</evidence>
<dbReference type="InterPro" id="IPR000445">
    <property type="entry name" value="HhH_motif"/>
</dbReference>
<evidence type="ECO:0000256" key="4">
    <source>
        <dbReference type="ARBA" id="ARBA00012045"/>
    </source>
</evidence>
<evidence type="ECO:0000256" key="2">
    <source>
        <dbReference type="ARBA" id="ARBA00002933"/>
    </source>
</evidence>
<evidence type="ECO:0000256" key="6">
    <source>
        <dbReference type="ARBA" id="ARBA00022485"/>
    </source>
</evidence>
<dbReference type="PANTHER" id="PTHR42944:SF1">
    <property type="entry name" value="ADENINE DNA GLYCOSYLASE"/>
    <property type="match status" value="1"/>
</dbReference>
<dbReference type="FunFam" id="1.10.340.30:FF:000002">
    <property type="entry name" value="Adenine DNA glycosylase"/>
    <property type="match status" value="1"/>
</dbReference>